<name>A0A935W5I5_9PROT</name>
<reference evidence="1 2" key="1">
    <citation type="submission" date="2020-10" db="EMBL/GenBank/DDBJ databases">
        <title>Connecting structure to function with the recovery of over 1000 high-quality activated sludge metagenome-assembled genomes encoding full-length rRNA genes using long-read sequencing.</title>
        <authorList>
            <person name="Singleton C.M."/>
            <person name="Petriglieri F."/>
            <person name="Kristensen J.M."/>
            <person name="Kirkegaard R.H."/>
            <person name="Michaelsen T.Y."/>
            <person name="Andersen M.H."/>
            <person name="Karst S.M."/>
            <person name="Dueholm M.S."/>
            <person name="Nielsen P.H."/>
            <person name="Albertsen M."/>
        </authorList>
    </citation>
    <scope>NUCLEOTIDE SEQUENCE [LARGE SCALE GENOMIC DNA]</scope>
    <source>
        <strain evidence="1">Fred_18-Q3-R57-64_BAT3C.720</strain>
    </source>
</reference>
<dbReference type="PANTHER" id="PTHR37957:SF1">
    <property type="entry name" value="PHYTASE-LIKE DOMAIN-CONTAINING PROTEIN"/>
    <property type="match status" value="1"/>
</dbReference>
<sequence>MRLHATRFYSRMLAATGMLVLPLTVLATPYTSANRDVLTPNTGQWPLGGVQLGGTRFINLGLQGVGRVAANSIDPSSGESLGSISDMQISSWTRNANGSYSGVFNFLPDRGYNSGSTYSNYAARINNFDFVFTPYTSSATTTAQNQIAMTFAGSTRFTYVQDGNAVVTTGLLASAPPNVSLFGQPVPVTAGETTNAGVTVANRLTFDAEGLIFRLKGPGSNSVP</sequence>
<accession>A0A935W5I5</accession>
<comment type="caution">
    <text evidence="1">The sequence shown here is derived from an EMBL/GenBank/DDBJ whole genome shotgun (WGS) entry which is preliminary data.</text>
</comment>
<dbReference type="AlphaFoldDB" id="A0A935W5I5"/>
<evidence type="ECO:0000313" key="2">
    <source>
        <dbReference type="Proteomes" id="UP000706151"/>
    </source>
</evidence>
<organism evidence="1 2">
    <name type="scientific">Candidatus Accumulibacter affinis</name>
    <dbReference type="NCBI Taxonomy" id="2954384"/>
    <lineage>
        <taxon>Bacteria</taxon>
        <taxon>Pseudomonadati</taxon>
        <taxon>Pseudomonadota</taxon>
        <taxon>Betaproteobacteria</taxon>
        <taxon>Candidatus Accumulibacter</taxon>
    </lineage>
</organism>
<dbReference type="EMBL" id="JADJOT010000012">
    <property type="protein sequence ID" value="MBK7956217.1"/>
    <property type="molecule type" value="Genomic_DNA"/>
</dbReference>
<proteinExistence type="predicted"/>
<dbReference type="PANTHER" id="PTHR37957">
    <property type="entry name" value="BLR7070 PROTEIN"/>
    <property type="match status" value="1"/>
</dbReference>
<gene>
    <name evidence="1" type="ORF">IPK02_20990</name>
</gene>
<evidence type="ECO:0000313" key="1">
    <source>
        <dbReference type="EMBL" id="MBK7956217.1"/>
    </source>
</evidence>
<protein>
    <submittedName>
        <fullName evidence="1">Uncharacterized protein</fullName>
    </submittedName>
</protein>
<dbReference type="Proteomes" id="UP000706151">
    <property type="component" value="Unassembled WGS sequence"/>
</dbReference>